<sequence length="187" mass="20803">MARRNDKRERLIEAADALFHQQGVSNTTLANIASLADVPLGNVYYYFKSKDSITLAVIERRKKLLATLFSEWNNQTDVKSRLRALIEYVGTLADESAKFGDSLGSLCQELGKQGGTIGQAASQLMNDIIHWCEKQFKSLGKTDDDSSKLALNLVASLQGINLITLTFKDPQFVARQGEYLGQWIETV</sequence>
<keyword evidence="1" id="KW-0805">Transcription regulation</keyword>
<accession>A0A0Q9YKZ3</accession>
<dbReference type="OrthoDB" id="9798857at2"/>
<gene>
    <name evidence="6" type="primary">nemR_2</name>
    <name evidence="7" type="ORF">HT99x_005785</name>
    <name evidence="6" type="ORF">HT99x_01541</name>
</gene>
<feature type="domain" description="HTH tetR-type" evidence="5">
    <location>
        <begin position="5"/>
        <end position="65"/>
    </location>
</feature>
<evidence type="ECO:0000256" key="4">
    <source>
        <dbReference type="PROSITE-ProRule" id="PRU00335"/>
    </source>
</evidence>
<dbReference type="Pfam" id="PF00440">
    <property type="entry name" value="TetR_N"/>
    <property type="match status" value="1"/>
</dbReference>
<dbReference type="SUPFAM" id="SSF48498">
    <property type="entry name" value="Tetracyclin repressor-like, C-terminal domain"/>
    <property type="match status" value="1"/>
</dbReference>
<evidence type="ECO:0000256" key="3">
    <source>
        <dbReference type="ARBA" id="ARBA00023163"/>
    </source>
</evidence>
<protein>
    <submittedName>
        <fullName evidence="6">HTH-type transcriptional repressor NemR</fullName>
    </submittedName>
    <submittedName>
        <fullName evidence="7">TetR/AcrR family transcriptional regulator</fullName>
    </submittedName>
</protein>
<evidence type="ECO:0000313" key="7">
    <source>
        <dbReference type="EMBL" id="MCS5710933.1"/>
    </source>
</evidence>
<dbReference type="PRINTS" id="PR00455">
    <property type="entry name" value="HTHTETR"/>
</dbReference>
<dbReference type="PROSITE" id="PS50977">
    <property type="entry name" value="HTH_TETR_2"/>
    <property type="match status" value="1"/>
</dbReference>
<dbReference type="GO" id="GO:0003677">
    <property type="term" value="F:DNA binding"/>
    <property type="evidence" value="ECO:0007669"/>
    <property type="project" value="UniProtKB-UniRule"/>
</dbReference>
<dbReference type="PANTHER" id="PTHR47506:SF6">
    <property type="entry name" value="HTH-TYPE TRANSCRIPTIONAL REPRESSOR NEMR"/>
    <property type="match status" value="1"/>
</dbReference>
<dbReference type="STRING" id="295108.HT99x_01541"/>
<reference evidence="6" key="1">
    <citation type="submission" date="2015-09" db="EMBL/GenBank/DDBJ databases">
        <title>Draft Genome Sequences of Two Novel Amoeba-resistant Intranuclear Bacteria, Candidatus Berkiella cookevillensis and Candidatus Berkiella aquae.</title>
        <authorList>
            <person name="Mehari Y.T."/>
            <person name="Arivett B.A."/>
            <person name="Farone A.L."/>
            <person name="Gunderson J.H."/>
            <person name="Farone M.B."/>
        </authorList>
    </citation>
    <scope>NUCLEOTIDE SEQUENCE [LARGE SCALE GENOMIC DNA]</scope>
    <source>
        <strain evidence="6">HT99</strain>
    </source>
</reference>
<organism evidence="6">
    <name type="scientific">Candidatus Berkiella aquae</name>
    <dbReference type="NCBI Taxonomy" id="295108"/>
    <lineage>
        <taxon>Bacteria</taxon>
        <taxon>Pseudomonadati</taxon>
        <taxon>Pseudomonadota</taxon>
        <taxon>Gammaproteobacteria</taxon>
        <taxon>Candidatus Berkiellales</taxon>
        <taxon>Candidatus Berkiellaceae</taxon>
        <taxon>Candidatus Berkiella</taxon>
    </lineage>
</organism>
<dbReference type="AlphaFoldDB" id="A0A0Q9YKZ3"/>
<evidence type="ECO:0000256" key="1">
    <source>
        <dbReference type="ARBA" id="ARBA00023015"/>
    </source>
</evidence>
<reference evidence="7" key="3">
    <citation type="submission" date="2021-06" db="EMBL/GenBank/DDBJ databases">
        <title>Genomic Description and Analysis of Intracellular Bacteria, Candidatus Berkiella cookevillensis and Candidatus Berkiella aquae.</title>
        <authorList>
            <person name="Kidane D.T."/>
            <person name="Mehari Y.T."/>
            <person name="Rice F.C."/>
            <person name="Arivett B.A."/>
            <person name="Farone A.L."/>
            <person name="Berk S.G."/>
            <person name="Farone M.B."/>
        </authorList>
    </citation>
    <scope>NUCLEOTIDE SEQUENCE</scope>
    <source>
        <strain evidence="7">HT99</strain>
    </source>
</reference>
<keyword evidence="8" id="KW-1185">Reference proteome</keyword>
<reference evidence="7" key="2">
    <citation type="journal article" date="2016" name="Genome Announc.">
        <title>Draft Genome Sequences of Two Novel Amoeba-Resistant Intranuclear Bacteria, 'Candidatus Berkiella cookevillensis' and 'Candidatus Berkiella aquae'.</title>
        <authorList>
            <person name="Mehari Y.T."/>
            <person name="Arivett B.A."/>
            <person name="Farone A.L."/>
            <person name="Gunderson J.H."/>
            <person name="Farone M.B."/>
        </authorList>
    </citation>
    <scope>NUCLEOTIDE SEQUENCE</scope>
    <source>
        <strain evidence="7">HT99</strain>
    </source>
</reference>
<dbReference type="EMBL" id="LKAJ02000001">
    <property type="protein sequence ID" value="MCS5710933.1"/>
    <property type="molecule type" value="Genomic_DNA"/>
</dbReference>
<dbReference type="InterPro" id="IPR009057">
    <property type="entry name" value="Homeodomain-like_sf"/>
</dbReference>
<dbReference type="InterPro" id="IPR001647">
    <property type="entry name" value="HTH_TetR"/>
</dbReference>
<comment type="caution">
    <text evidence="6">The sequence shown here is derived from an EMBL/GenBank/DDBJ whole genome shotgun (WGS) entry which is preliminary data.</text>
</comment>
<evidence type="ECO:0000256" key="2">
    <source>
        <dbReference type="ARBA" id="ARBA00023125"/>
    </source>
</evidence>
<dbReference type="EMBL" id="LKAJ01000005">
    <property type="protein sequence ID" value="KRG21365.1"/>
    <property type="molecule type" value="Genomic_DNA"/>
</dbReference>
<feature type="DNA-binding region" description="H-T-H motif" evidence="4">
    <location>
        <begin position="28"/>
        <end position="47"/>
    </location>
</feature>
<dbReference type="Proteomes" id="UP000051497">
    <property type="component" value="Unassembled WGS sequence"/>
</dbReference>
<dbReference type="RefSeq" id="WP_075066169.1">
    <property type="nucleotide sequence ID" value="NZ_LKAJ02000001.1"/>
</dbReference>
<evidence type="ECO:0000313" key="8">
    <source>
        <dbReference type="Proteomes" id="UP000051497"/>
    </source>
</evidence>
<dbReference type="InterPro" id="IPR036271">
    <property type="entry name" value="Tet_transcr_reg_TetR-rel_C_sf"/>
</dbReference>
<keyword evidence="3" id="KW-0804">Transcription</keyword>
<keyword evidence="2 4" id="KW-0238">DNA-binding</keyword>
<evidence type="ECO:0000259" key="5">
    <source>
        <dbReference type="PROSITE" id="PS50977"/>
    </source>
</evidence>
<name>A0A0Q9YKZ3_9GAMM</name>
<dbReference type="Gene3D" id="1.10.357.10">
    <property type="entry name" value="Tetracycline Repressor, domain 2"/>
    <property type="match status" value="1"/>
</dbReference>
<dbReference type="PANTHER" id="PTHR47506">
    <property type="entry name" value="TRANSCRIPTIONAL REGULATORY PROTEIN"/>
    <property type="match status" value="1"/>
</dbReference>
<proteinExistence type="predicted"/>
<evidence type="ECO:0000313" key="6">
    <source>
        <dbReference type="EMBL" id="KRG21365.1"/>
    </source>
</evidence>
<dbReference type="SUPFAM" id="SSF46689">
    <property type="entry name" value="Homeodomain-like"/>
    <property type="match status" value="1"/>
</dbReference>